<evidence type="ECO:0000256" key="2">
    <source>
        <dbReference type="SAM" id="Phobius"/>
    </source>
</evidence>
<accession>A0ABY6AXI5</accession>
<sequence>MYSYEFARQQMASIVFADAKVGFYEARAAPATDFILTSHARPRLRRFSSPPARAQRLRQMNRFLFSILIGFLSWVVLVGAFFAGVHHSLCDPTGSCEGHMGVGLLIVFFAVASLVATGAIVLLYNVLHWVRPARRTGSLNPHPATHTAHRAPTPADRPDAHGCAPGSR</sequence>
<keyword evidence="2" id="KW-0812">Transmembrane</keyword>
<dbReference type="RefSeq" id="WP_261757133.1">
    <property type="nucleotide sequence ID" value="NZ_CP104562.2"/>
</dbReference>
<proteinExistence type="predicted"/>
<keyword evidence="2" id="KW-1133">Transmembrane helix</keyword>
<feature type="region of interest" description="Disordered" evidence="1">
    <location>
        <begin position="138"/>
        <end position="168"/>
    </location>
</feature>
<keyword evidence="4" id="KW-1185">Reference proteome</keyword>
<feature type="compositionally biased region" description="Low complexity" evidence="1">
    <location>
        <begin position="141"/>
        <end position="154"/>
    </location>
</feature>
<dbReference type="EMBL" id="CP104562">
    <property type="protein sequence ID" value="UXH77387.1"/>
    <property type="molecule type" value="Genomic_DNA"/>
</dbReference>
<evidence type="ECO:0000313" key="4">
    <source>
        <dbReference type="Proteomes" id="UP001064933"/>
    </source>
</evidence>
<reference evidence="3" key="1">
    <citation type="submission" date="2022-10" db="EMBL/GenBank/DDBJ databases">
        <title>Characterization and whole genome sequencing of a new Roseateles species, isolated from fresh water.</title>
        <authorList>
            <person name="Guliayeva D.Y."/>
            <person name="Akhremchuk A.E."/>
            <person name="Sikolenko M.A."/>
            <person name="Valentovich L.N."/>
            <person name="Sidarenka A.V."/>
        </authorList>
    </citation>
    <scope>NUCLEOTIDE SEQUENCE</scope>
    <source>
        <strain evidence="3">BIM B-1768</strain>
    </source>
</reference>
<evidence type="ECO:0000313" key="3">
    <source>
        <dbReference type="EMBL" id="UXH77387.1"/>
    </source>
</evidence>
<feature type="transmembrane region" description="Helical" evidence="2">
    <location>
        <begin position="63"/>
        <end position="84"/>
    </location>
</feature>
<keyword evidence="2" id="KW-0472">Membrane</keyword>
<gene>
    <name evidence="3" type="ORF">N4261_20635</name>
</gene>
<protein>
    <recommendedName>
        <fullName evidence="5">DUF485 domain-containing protein</fullName>
    </recommendedName>
</protein>
<evidence type="ECO:0000256" key="1">
    <source>
        <dbReference type="SAM" id="MobiDB-lite"/>
    </source>
</evidence>
<organism evidence="3 4">
    <name type="scientific">Roseateles amylovorans</name>
    <dbReference type="NCBI Taxonomy" id="2978473"/>
    <lineage>
        <taxon>Bacteria</taxon>
        <taxon>Pseudomonadati</taxon>
        <taxon>Pseudomonadota</taxon>
        <taxon>Betaproteobacteria</taxon>
        <taxon>Burkholderiales</taxon>
        <taxon>Sphaerotilaceae</taxon>
        <taxon>Roseateles</taxon>
    </lineage>
</organism>
<dbReference type="Proteomes" id="UP001064933">
    <property type="component" value="Chromosome"/>
</dbReference>
<evidence type="ECO:0008006" key="5">
    <source>
        <dbReference type="Google" id="ProtNLM"/>
    </source>
</evidence>
<feature type="transmembrane region" description="Helical" evidence="2">
    <location>
        <begin position="104"/>
        <end position="127"/>
    </location>
</feature>
<name>A0ABY6AXI5_9BURK</name>